<proteinExistence type="predicted"/>
<gene>
    <name evidence="1" type="ORF">MRB53_035555</name>
</gene>
<sequence>MASSFLLPLKSHTAAVMALPLRLSRCNRTTLASPRLSRLSSLSSSSNGGGGGGGGGENDKNPPPPPPPSSYLSDVKASLCQSPLSPPQKPPTAAELLRKKLSEFRRRSAVPSQGSSSPPPVSFKKGIYDGKLIGKPAEDAATDTKTPCFNSIRESLLQSSQKAALPQTQDLSQEGP</sequence>
<comment type="caution">
    <text evidence="1">The sequence shown here is derived from an EMBL/GenBank/DDBJ whole genome shotgun (WGS) entry which is preliminary data.</text>
</comment>
<evidence type="ECO:0000313" key="2">
    <source>
        <dbReference type="Proteomes" id="UP001234297"/>
    </source>
</evidence>
<organism evidence="1 2">
    <name type="scientific">Persea americana</name>
    <name type="common">Avocado</name>
    <dbReference type="NCBI Taxonomy" id="3435"/>
    <lineage>
        <taxon>Eukaryota</taxon>
        <taxon>Viridiplantae</taxon>
        <taxon>Streptophyta</taxon>
        <taxon>Embryophyta</taxon>
        <taxon>Tracheophyta</taxon>
        <taxon>Spermatophyta</taxon>
        <taxon>Magnoliopsida</taxon>
        <taxon>Magnoliidae</taxon>
        <taxon>Laurales</taxon>
        <taxon>Lauraceae</taxon>
        <taxon>Persea</taxon>
    </lineage>
</organism>
<accession>A0ACC2K5L6</accession>
<protein>
    <submittedName>
        <fullName evidence="1">Uncharacterized protein</fullName>
    </submittedName>
</protein>
<reference evidence="1 2" key="1">
    <citation type="journal article" date="2022" name="Hortic Res">
        <title>A haplotype resolved chromosomal level avocado genome allows analysis of novel avocado genes.</title>
        <authorList>
            <person name="Nath O."/>
            <person name="Fletcher S.J."/>
            <person name="Hayward A."/>
            <person name="Shaw L.M."/>
            <person name="Masouleh A.K."/>
            <person name="Furtado A."/>
            <person name="Henry R.J."/>
            <person name="Mitter N."/>
        </authorList>
    </citation>
    <scope>NUCLEOTIDE SEQUENCE [LARGE SCALE GENOMIC DNA]</scope>
    <source>
        <strain evidence="2">cv. Hass</strain>
    </source>
</reference>
<dbReference type="EMBL" id="CM056820">
    <property type="protein sequence ID" value="KAJ8616183.1"/>
    <property type="molecule type" value="Genomic_DNA"/>
</dbReference>
<keyword evidence="2" id="KW-1185">Reference proteome</keyword>
<dbReference type="Proteomes" id="UP001234297">
    <property type="component" value="Chromosome 12"/>
</dbReference>
<name>A0ACC2K5L6_PERAE</name>
<evidence type="ECO:0000313" key="1">
    <source>
        <dbReference type="EMBL" id="KAJ8616183.1"/>
    </source>
</evidence>